<accession>A0ACB6ZM29</accession>
<protein>
    <submittedName>
        <fullName evidence="1">Elongation factor G, mitochondrial</fullName>
    </submittedName>
</protein>
<keyword evidence="1" id="KW-0648">Protein biosynthesis</keyword>
<reference evidence="1" key="1">
    <citation type="submission" date="2019-10" db="EMBL/GenBank/DDBJ databases">
        <authorList>
            <consortium name="DOE Joint Genome Institute"/>
            <person name="Kuo A."/>
            <person name="Miyauchi S."/>
            <person name="Kiss E."/>
            <person name="Drula E."/>
            <person name="Kohler A."/>
            <person name="Sanchez-Garcia M."/>
            <person name="Andreopoulos B."/>
            <person name="Barry K.W."/>
            <person name="Bonito G."/>
            <person name="Buee M."/>
            <person name="Carver A."/>
            <person name="Chen C."/>
            <person name="Cichocki N."/>
            <person name="Clum A."/>
            <person name="Culley D."/>
            <person name="Crous P.W."/>
            <person name="Fauchery L."/>
            <person name="Girlanda M."/>
            <person name="Hayes R."/>
            <person name="Keri Z."/>
            <person name="Labutti K."/>
            <person name="Lipzen A."/>
            <person name="Lombard V."/>
            <person name="Magnuson J."/>
            <person name="Maillard F."/>
            <person name="Morin E."/>
            <person name="Murat C."/>
            <person name="Nolan M."/>
            <person name="Ohm R."/>
            <person name="Pangilinan J."/>
            <person name="Pereira M."/>
            <person name="Perotto S."/>
            <person name="Peter M."/>
            <person name="Riley R."/>
            <person name="Sitrit Y."/>
            <person name="Stielow B."/>
            <person name="Szollosi G."/>
            <person name="Zifcakova L."/>
            <person name="Stursova M."/>
            <person name="Spatafora J.W."/>
            <person name="Tedersoo L."/>
            <person name="Vaario L.-M."/>
            <person name="Yamada A."/>
            <person name="Yan M."/>
            <person name="Wang P."/>
            <person name="Xu J."/>
            <person name="Bruns T."/>
            <person name="Baldrian P."/>
            <person name="Vilgalys R."/>
            <person name="Henrissat B."/>
            <person name="Grigoriev I.V."/>
            <person name="Hibbett D."/>
            <person name="Nagy L.G."/>
            <person name="Martin F.M."/>
        </authorList>
    </citation>
    <scope>NUCLEOTIDE SEQUENCE</scope>
    <source>
        <strain evidence="1">P2</strain>
    </source>
</reference>
<evidence type="ECO:0000313" key="2">
    <source>
        <dbReference type="Proteomes" id="UP000886501"/>
    </source>
</evidence>
<name>A0ACB6ZM29_THEGA</name>
<dbReference type="EMBL" id="MU117985">
    <property type="protein sequence ID" value="KAF9650448.1"/>
    <property type="molecule type" value="Genomic_DNA"/>
</dbReference>
<reference evidence="1" key="2">
    <citation type="journal article" date="2020" name="Nat. Commun.">
        <title>Large-scale genome sequencing of mycorrhizal fungi provides insights into the early evolution of symbiotic traits.</title>
        <authorList>
            <person name="Miyauchi S."/>
            <person name="Kiss E."/>
            <person name="Kuo A."/>
            <person name="Drula E."/>
            <person name="Kohler A."/>
            <person name="Sanchez-Garcia M."/>
            <person name="Morin E."/>
            <person name="Andreopoulos B."/>
            <person name="Barry K.W."/>
            <person name="Bonito G."/>
            <person name="Buee M."/>
            <person name="Carver A."/>
            <person name="Chen C."/>
            <person name="Cichocki N."/>
            <person name="Clum A."/>
            <person name="Culley D."/>
            <person name="Crous P.W."/>
            <person name="Fauchery L."/>
            <person name="Girlanda M."/>
            <person name="Hayes R.D."/>
            <person name="Keri Z."/>
            <person name="LaButti K."/>
            <person name="Lipzen A."/>
            <person name="Lombard V."/>
            <person name="Magnuson J."/>
            <person name="Maillard F."/>
            <person name="Murat C."/>
            <person name="Nolan M."/>
            <person name="Ohm R.A."/>
            <person name="Pangilinan J."/>
            <person name="Pereira M.F."/>
            <person name="Perotto S."/>
            <person name="Peter M."/>
            <person name="Pfister S."/>
            <person name="Riley R."/>
            <person name="Sitrit Y."/>
            <person name="Stielow J.B."/>
            <person name="Szollosi G."/>
            <person name="Zifcakova L."/>
            <person name="Stursova M."/>
            <person name="Spatafora J.W."/>
            <person name="Tedersoo L."/>
            <person name="Vaario L.M."/>
            <person name="Yamada A."/>
            <person name="Yan M."/>
            <person name="Wang P."/>
            <person name="Xu J."/>
            <person name="Bruns T."/>
            <person name="Baldrian P."/>
            <person name="Vilgalys R."/>
            <person name="Dunand C."/>
            <person name="Henrissat B."/>
            <person name="Grigoriev I.V."/>
            <person name="Hibbett D."/>
            <person name="Nagy L.G."/>
            <person name="Martin F.M."/>
        </authorList>
    </citation>
    <scope>NUCLEOTIDE SEQUENCE</scope>
    <source>
        <strain evidence="1">P2</strain>
    </source>
</reference>
<proteinExistence type="predicted"/>
<keyword evidence="1" id="KW-0251">Elongation factor</keyword>
<evidence type="ECO:0000313" key="1">
    <source>
        <dbReference type="EMBL" id="KAF9650448.1"/>
    </source>
</evidence>
<gene>
    <name evidence="1" type="ORF">BDM02DRAFT_3112223</name>
</gene>
<dbReference type="Proteomes" id="UP000886501">
    <property type="component" value="Unassembled WGS sequence"/>
</dbReference>
<sequence>MDSMDLEREKGITIQSAATFCDWVARDPATGDKQKYAVNIIDTPGHVDFTIEVERALRVLDGAVLVLCAVAGVQSQTITVDRQMRRYNVPRVSFINKMDRAGANPWRVVNQIRTKLRMPAAAIQVPIGVEDELKGIVDLVRWKAVYNQGQKGIDVVESDEIPESVITLAKQKRQELLEQLAEVDDEIGEMLIMDKEPSVAQIAEAIRRATVGLKFTPVFLGSAIKNTGVQPLLDGVCNYLPIPSESEVTAHDTSLPVSAPQVPLTPAAAAPLVALAFKLEEGRFGQLTYMRVYQGSMRKGQLIFHGRTGKKVKIPRLVRMHSDEMEEIDEIGPGEICAIFGVDCASGDTFTDGTTSYSMTSMFVPDPVISLALKPVGKESPNFSRALNRFQKEDPTFRVHIDHESKETIISGMGELHLEIYVERMRREYNVECTTGKPKVAFRETIIQRAEFQYTHKKQTGGAGQYARVIGYVEPMEKDEESGKDIGFENLVMGGNIPTSYIPAVERGFYEALEKGTLSGNPITGCRMVLQDGAFHAVDSSELAFRLAAIGAFREVYNRTKPVILEPIMNVEVVAPLEFQSAVIGGLNSRRGTIADTEVREDEFTCLAEVALNDMFGYSNQLRGATQGKGEFSMEYKTHMPVLPNVQKELEDAYKKTIPQAKK</sequence>
<keyword evidence="2" id="KW-1185">Reference proteome</keyword>
<comment type="caution">
    <text evidence="1">The sequence shown here is derived from an EMBL/GenBank/DDBJ whole genome shotgun (WGS) entry which is preliminary data.</text>
</comment>
<organism evidence="1 2">
    <name type="scientific">Thelephora ganbajun</name>
    <name type="common">Ganba fungus</name>
    <dbReference type="NCBI Taxonomy" id="370292"/>
    <lineage>
        <taxon>Eukaryota</taxon>
        <taxon>Fungi</taxon>
        <taxon>Dikarya</taxon>
        <taxon>Basidiomycota</taxon>
        <taxon>Agaricomycotina</taxon>
        <taxon>Agaricomycetes</taxon>
        <taxon>Thelephorales</taxon>
        <taxon>Thelephoraceae</taxon>
        <taxon>Thelephora</taxon>
    </lineage>
</organism>